<evidence type="ECO:0000256" key="1">
    <source>
        <dbReference type="SAM" id="MobiDB-lite"/>
    </source>
</evidence>
<accession>A0A9D3X1Q7</accession>
<dbReference type="EMBL" id="JAHDVG010000483">
    <property type="protein sequence ID" value="KAH1172042.1"/>
    <property type="molecule type" value="Genomic_DNA"/>
</dbReference>
<comment type="caution">
    <text evidence="2">The sequence shown here is derived from an EMBL/GenBank/DDBJ whole genome shotgun (WGS) entry which is preliminary data.</text>
</comment>
<sequence length="178" mass="19325">MVLRTEGPSGSSLTFCCSAPVSSNEIFSSPACVGLAPSSPPEDTGSPGEETDGNLGDVSLLGPGGRIFFHKSYVQLPSSVPGAVRLIGSRKGSANTYLFFRINFKPMEGEKRRRSWFSGGLYFSGSDQLTWEGHRRAFSRSARSPHLHLVLKSQEQALGTRAKMRSKCAGGWGYDLYR</sequence>
<name>A0A9D3X1Q7_9SAUR</name>
<gene>
    <name evidence="2" type="ORF">KIL84_007660</name>
</gene>
<organism evidence="2 3">
    <name type="scientific">Mauremys mutica</name>
    <name type="common">yellowpond turtle</name>
    <dbReference type="NCBI Taxonomy" id="74926"/>
    <lineage>
        <taxon>Eukaryota</taxon>
        <taxon>Metazoa</taxon>
        <taxon>Chordata</taxon>
        <taxon>Craniata</taxon>
        <taxon>Vertebrata</taxon>
        <taxon>Euteleostomi</taxon>
        <taxon>Archelosauria</taxon>
        <taxon>Testudinata</taxon>
        <taxon>Testudines</taxon>
        <taxon>Cryptodira</taxon>
        <taxon>Durocryptodira</taxon>
        <taxon>Testudinoidea</taxon>
        <taxon>Geoemydidae</taxon>
        <taxon>Geoemydinae</taxon>
        <taxon>Mauremys</taxon>
    </lineage>
</organism>
<evidence type="ECO:0000313" key="2">
    <source>
        <dbReference type="EMBL" id="KAH1172042.1"/>
    </source>
</evidence>
<dbReference type="Proteomes" id="UP000827986">
    <property type="component" value="Unassembled WGS sequence"/>
</dbReference>
<proteinExistence type="predicted"/>
<feature type="region of interest" description="Disordered" evidence="1">
    <location>
        <begin position="36"/>
        <end position="56"/>
    </location>
</feature>
<keyword evidence="3" id="KW-1185">Reference proteome</keyword>
<dbReference type="AlphaFoldDB" id="A0A9D3X1Q7"/>
<reference evidence="2" key="1">
    <citation type="submission" date="2021-09" db="EMBL/GenBank/DDBJ databases">
        <title>The genome of Mauremys mutica provides insights into the evolution of semi-aquatic lifestyle.</title>
        <authorList>
            <person name="Gong S."/>
            <person name="Gao Y."/>
        </authorList>
    </citation>
    <scope>NUCLEOTIDE SEQUENCE</scope>
    <source>
        <strain evidence="2">MM-2020</strain>
        <tissue evidence="2">Muscle</tissue>
    </source>
</reference>
<protein>
    <submittedName>
        <fullName evidence="2">Uncharacterized protein</fullName>
    </submittedName>
</protein>
<evidence type="ECO:0000313" key="3">
    <source>
        <dbReference type="Proteomes" id="UP000827986"/>
    </source>
</evidence>